<evidence type="ECO:0000256" key="1">
    <source>
        <dbReference type="SAM" id="SignalP"/>
    </source>
</evidence>
<reference evidence="2" key="1">
    <citation type="journal article" date="2021" name="PeerJ">
        <title>Extensive microbial diversity within the chicken gut microbiome revealed by metagenomics and culture.</title>
        <authorList>
            <person name="Gilroy R."/>
            <person name="Ravi A."/>
            <person name="Getino M."/>
            <person name="Pursley I."/>
            <person name="Horton D.L."/>
            <person name="Alikhan N.F."/>
            <person name="Baker D."/>
            <person name="Gharbi K."/>
            <person name="Hall N."/>
            <person name="Watson M."/>
            <person name="Adriaenssens E.M."/>
            <person name="Foster-Nyarko E."/>
            <person name="Jarju S."/>
            <person name="Secka A."/>
            <person name="Antonio M."/>
            <person name="Oren A."/>
            <person name="Chaudhuri R.R."/>
            <person name="La Ragione R."/>
            <person name="Hildebrand F."/>
            <person name="Pallen M.J."/>
        </authorList>
    </citation>
    <scope>NUCLEOTIDE SEQUENCE</scope>
    <source>
        <strain evidence="2">CHK179-5677</strain>
    </source>
</reference>
<evidence type="ECO:0000313" key="2">
    <source>
        <dbReference type="EMBL" id="HJG86053.1"/>
    </source>
</evidence>
<reference evidence="2" key="2">
    <citation type="submission" date="2021-09" db="EMBL/GenBank/DDBJ databases">
        <authorList>
            <person name="Gilroy R."/>
        </authorList>
    </citation>
    <scope>NUCLEOTIDE SEQUENCE</scope>
    <source>
        <strain evidence="2">CHK179-5677</strain>
    </source>
</reference>
<dbReference type="Proteomes" id="UP000760668">
    <property type="component" value="Unassembled WGS sequence"/>
</dbReference>
<dbReference type="RefSeq" id="WP_295368178.1">
    <property type="nucleotide sequence ID" value="NZ_DYUC01000025.1"/>
</dbReference>
<evidence type="ECO:0008006" key="4">
    <source>
        <dbReference type="Google" id="ProtNLM"/>
    </source>
</evidence>
<gene>
    <name evidence="2" type="ORF">K8V01_03335</name>
</gene>
<accession>A0A921MK26</accession>
<feature type="chain" id="PRO_5036745609" description="Lipoprotein" evidence="1">
    <location>
        <begin position="21"/>
        <end position="164"/>
    </location>
</feature>
<name>A0A921MK26_9FIRM</name>
<evidence type="ECO:0000313" key="3">
    <source>
        <dbReference type="Proteomes" id="UP000760668"/>
    </source>
</evidence>
<protein>
    <recommendedName>
        <fullName evidence="4">Lipoprotein</fullName>
    </recommendedName>
</protein>
<comment type="caution">
    <text evidence="2">The sequence shown here is derived from an EMBL/GenBank/DDBJ whole genome shotgun (WGS) entry which is preliminary data.</text>
</comment>
<dbReference type="EMBL" id="DYUC01000025">
    <property type="protein sequence ID" value="HJG86053.1"/>
    <property type="molecule type" value="Genomic_DNA"/>
</dbReference>
<proteinExistence type="predicted"/>
<feature type="signal peptide" evidence="1">
    <location>
        <begin position="1"/>
        <end position="20"/>
    </location>
</feature>
<organism evidence="2 3">
    <name type="scientific">Pseudoflavonifractor capillosus</name>
    <dbReference type="NCBI Taxonomy" id="106588"/>
    <lineage>
        <taxon>Bacteria</taxon>
        <taxon>Bacillati</taxon>
        <taxon>Bacillota</taxon>
        <taxon>Clostridia</taxon>
        <taxon>Eubacteriales</taxon>
        <taxon>Oscillospiraceae</taxon>
        <taxon>Pseudoflavonifractor</taxon>
    </lineage>
</organism>
<keyword evidence="1" id="KW-0732">Signal</keyword>
<dbReference type="AlphaFoldDB" id="A0A921MK26"/>
<sequence>MKRMLAFFSALLMVVQLAGCAPWPSSGLKGEFARTLGVDLAGGTTVKEEDTHGGFHGDGDTTLILTFVGEERTALEGEIAQADGWKALPLTENLNRVVYEERFGDLCEDVPQDLTDGWYCFLDRHSQAEDPADDSGLFGRASYNFTLAIYDGESGVLYCYEVDT</sequence>